<evidence type="ECO:0000256" key="5">
    <source>
        <dbReference type="ARBA" id="ARBA00023180"/>
    </source>
</evidence>
<evidence type="ECO:0000313" key="9">
    <source>
        <dbReference type="Proteomes" id="UP001180020"/>
    </source>
</evidence>
<organism evidence="8 9">
    <name type="scientific">Acorus calamus</name>
    <name type="common">Sweet flag</name>
    <dbReference type="NCBI Taxonomy" id="4465"/>
    <lineage>
        <taxon>Eukaryota</taxon>
        <taxon>Viridiplantae</taxon>
        <taxon>Streptophyta</taxon>
        <taxon>Embryophyta</taxon>
        <taxon>Tracheophyta</taxon>
        <taxon>Spermatophyta</taxon>
        <taxon>Magnoliopsida</taxon>
        <taxon>Liliopsida</taxon>
        <taxon>Acoraceae</taxon>
        <taxon>Acorus</taxon>
    </lineage>
</organism>
<dbReference type="PROSITE" id="PS51767">
    <property type="entry name" value="PEPTIDASE_A1"/>
    <property type="match status" value="1"/>
</dbReference>
<dbReference type="Pfam" id="PF14541">
    <property type="entry name" value="TAXi_C"/>
    <property type="match status" value="1"/>
</dbReference>
<evidence type="ECO:0000256" key="4">
    <source>
        <dbReference type="ARBA" id="ARBA00022801"/>
    </source>
</evidence>
<keyword evidence="4" id="KW-0378">Hydrolase</keyword>
<dbReference type="FunFam" id="2.40.70.10:FF:000020">
    <property type="entry name" value="Aspartic proteinase-like protein 2"/>
    <property type="match status" value="1"/>
</dbReference>
<dbReference type="GO" id="GO:0006508">
    <property type="term" value="P:proteolysis"/>
    <property type="evidence" value="ECO:0007669"/>
    <property type="project" value="UniProtKB-KW"/>
</dbReference>
<reference evidence="8" key="1">
    <citation type="journal article" date="2023" name="Nat. Commun.">
        <title>Diploid and tetraploid genomes of Acorus and the evolution of monocots.</title>
        <authorList>
            <person name="Ma L."/>
            <person name="Liu K.W."/>
            <person name="Li Z."/>
            <person name="Hsiao Y.Y."/>
            <person name="Qi Y."/>
            <person name="Fu T."/>
            <person name="Tang G.D."/>
            <person name="Zhang D."/>
            <person name="Sun W.H."/>
            <person name="Liu D.K."/>
            <person name="Li Y."/>
            <person name="Chen G.Z."/>
            <person name="Liu X.D."/>
            <person name="Liao X.Y."/>
            <person name="Jiang Y.T."/>
            <person name="Yu X."/>
            <person name="Hao Y."/>
            <person name="Huang J."/>
            <person name="Zhao X.W."/>
            <person name="Ke S."/>
            <person name="Chen Y.Y."/>
            <person name="Wu W.L."/>
            <person name="Hsu J.L."/>
            <person name="Lin Y.F."/>
            <person name="Huang M.D."/>
            <person name="Li C.Y."/>
            <person name="Huang L."/>
            <person name="Wang Z.W."/>
            <person name="Zhao X."/>
            <person name="Zhong W.Y."/>
            <person name="Peng D.H."/>
            <person name="Ahmad S."/>
            <person name="Lan S."/>
            <person name="Zhang J.S."/>
            <person name="Tsai W.C."/>
            <person name="Van de Peer Y."/>
            <person name="Liu Z.J."/>
        </authorList>
    </citation>
    <scope>NUCLEOTIDE SEQUENCE</scope>
    <source>
        <strain evidence="8">CP</strain>
    </source>
</reference>
<dbReference type="InterPro" id="IPR021109">
    <property type="entry name" value="Peptidase_aspartic_dom_sf"/>
</dbReference>
<evidence type="ECO:0000256" key="3">
    <source>
        <dbReference type="ARBA" id="ARBA00022750"/>
    </source>
</evidence>
<accession>A0AAV9CEA3</accession>
<dbReference type="CDD" id="cd05476">
    <property type="entry name" value="pepsin_A_like_plant"/>
    <property type="match status" value="1"/>
</dbReference>
<dbReference type="Pfam" id="PF14543">
    <property type="entry name" value="TAXi_N"/>
    <property type="match status" value="1"/>
</dbReference>
<evidence type="ECO:0000313" key="8">
    <source>
        <dbReference type="EMBL" id="KAK1287368.1"/>
    </source>
</evidence>
<feature type="active site" evidence="6">
    <location>
        <position position="336"/>
    </location>
</feature>
<dbReference type="SUPFAM" id="SSF50630">
    <property type="entry name" value="Acid proteases"/>
    <property type="match status" value="1"/>
</dbReference>
<evidence type="ECO:0000256" key="6">
    <source>
        <dbReference type="PIRSR" id="PIRSR601461-1"/>
    </source>
</evidence>
<proteinExistence type="inferred from homology"/>
<name>A0AAV9CEA3_ACOCL</name>
<dbReference type="InterPro" id="IPR032799">
    <property type="entry name" value="TAXi_C"/>
</dbReference>
<dbReference type="Proteomes" id="UP001180020">
    <property type="component" value="Unassembled WGS sequence"/>
</dbReference>
<comment type="caution">
    <text evidence="8">The sequence shown here is derived from an EMBL/GenBank/DDBJ whole genome shotgun (WGS) entry which is preliminary data.</text>
</comment>
<keyword evidence="2" id="KW-0645">Protease</keyword>
<dbReference type="InterPro" id="IPR032861">
    <property type="entry name" value="TAXi_N"/>
</dbReference>
<dbReference type="InterPro" id="IPR001461">
    <property type="entry name" value="Aspartic_peptidase_A1"/>
</dbReference>
<gene>
    <name evidence="8" type="ORF">QJS10_CPB19g01177</name>
</gene>
<evidence type="ECO:0000256" key="2">
    <source>
        <dbReference type="ARBA" id="ARBA00022670"/>
    </source>
</evidence>
<feature type="active site" evidence="6">
    <location>
        <position position="120"/>
    </location>
</feature>
<dbReference type="InterPro" id="IPR033121">
    <property type="entry name" value="PEPTIDASE_A1"/>
</dbReference>
<dbReference type="InterPro" id="IPR034161">
    <property type="entry name" value="Pepsin-like_plant"/>
</dbReference>
<dbReference type="Gene3D" id="2.40.70.10">
    <property type="entry name" value="Acid Proteases"/>
    <property type="match status" value="2"/>
</dbReference>
<keyword evidence="3" id="KW-0064">Aspartyl protease</keyword>
<protein>
    <submittedName>
        <fullName evidence="8">Aspartic proteinase-like protein 2</fullName>
    </submittedName>
</protein>
<sequence>MMALGLVRSGLVVVFVVGLLHFAASDVAAGGLFPTAFRLERAALPRAPGGRIKVDELVSRDRSRHGRLLRSSVSAVSDGSGGGGVVDFPVEGSGDPFTVGLYYTTVKLGNPAKEFYVQIDTGSDILWVTCASCSGCPTSSGLGITLESFDPSKSSTSSAISCSDKKCGLSSQTSDAVCSNSQCGYTFQYGDGSGTSGYYVSDTLYFSSVMTDESISNSSTSVVFGCSNSQSGDLTKPDRAVDGIFGFGQNGMSVISQLSSQGVAPKVFSHCLKGTDNGGGILVLGHIVEPGITYTPLVQSQPHYNLNLLSIAVNGKTLSIDSSVFSTSSNQGTIVDSGTTLTYLADKAYDPFVNAIIAAVPQSVSSVDSNGTQCFVTASSADDVFPSVVLNFEGSASMNIKPDDYLLQQGSVNGEIVYCIGWQKNEGSGITILGDLVLKDKVFVYDLEAQRIGWASYDCALPVNVSSSSPTGRNEFVNTGQMNTNTAPSRPNLIQLGVLAFAVNLIVTGISRL</sequence>
<dbReference type="FunFam" id="2.40.70.10:FF:000018">
    <property type="entry name" value="Aspartic proteinase-like protein 2"/>
    <property type="match status" value="1"/>
</dbReference>
<evidence type="ECO:0000256" key="1">
    <source>
        <dbReference type="ARBA" id="ARBA00007447"/>
    </source>
</evidence>
<dbReference type="PANTHER" id="PTHR13683">
    <property type="entry name" value="ASPARTYL PROTEASES"/>
    <property type="match status" value="1"/>
</dbReference>
<reference evidence="8" key="2">
    <citation type="submission" date="2023-06" db="EMBL/GenBank/DDBJ databases">
        <authorList>
            <person name="Ma L."/>
            <person name="Liu K.-W."/>
            <person name="Li Z."/>
            <person name="Hsiao Y.-Y."/>
            <person name="Qi Y."/>
            <person name="Fu T."/>
            <person name="Tang G."/>
            <person name="Zhang D."/>
            <person name="Sun W.-H."/>
            <person name="Liu D.-K."/>
            <person name="Li Y."/>
            <person name="Chen G.-Z."/>
            <person name="Liu X.-D."/>
            <person name="Liao X.-Y."/>
            <person name="Jiang Y.-T."/>
            <person name="Yu X."/>
            <person name="Hao Y."/>
            <person name="Huang J."/>
            <person name="Zhao X.-W."/>
            <person name="Ke S."/>
            <person name="Chen Y.-Y."/>
            <person name="Wu W.-L."/>
            <person name="Hsu J.-L."/>
            <person name="Lin Y.-F."/>
            <person name="Huang M.-D."/>
            <person name="Li C.-Y."/>
            <person name="Huang L."/>
            <person name="Wang Z.-W."/>
            <person name="Zhao X."/>
            <person name="Zhong W.-Y."/>
            <person name="Peng D.-H."/>
            <person name="Ahmad S."/>
            <person name="Lan S."/>
            <person name="Zhang J.-S."/>
            <person name="Tsai W.-C."/>
            <person name="Van De Peer Y."/>
            <person name="Liu Z.-J."/>
        </authorList>
    </citation>
    <scope>NUCLEOTIDE SEQUENCE</scope>
    <source>
        <strain evidence="8">CP</strain>
        <tissue evidence="8">Leaves</tissue>
    </source>
</reference>
<evidence type="ECO:0000259" key="7">
    <source>
        <dbReference type="PROSITE" id="PS51767"/>
    </source>
</evidence>
<dbReference type="PANTHER" id="PTHR13683:SF875">
    <property type="entry name" value="EUKARYOTIC ASPARTYL PROTEASE FAMILY PROTEIN"/>
    <property type="match status" value="1"/>
</dbReference>
<dbReference type="PRINTS" id="PR00792">
    <property type="entry name" value="PEPSIN"/>
</dbReference>
<dbReference type="EMBL" id="JAUJYO010000019">
    <property type="protein sequence ID" value="KAK1287368.1"/>
    <property type="molecule type" value="Genomic_DNA"/>
</dbReference>
<keyword evidence="5" id="KW-0325">Glycoprotein</keyword>
<feature type="domain" description="Peptidase A1" evidence="7">
    <location>
        <begin position="102"/>
        <end position="455"/>
    </location>
</feature>
<comment type="similarity">
    <text evidence="1">Belongs to the peptidase A1 family.</text>
</comment>
<dbReference type="AlphaFoldDB" id="A0AAV9CEA3"/>
<keyword evidence="9" id="KW-1185">Reference proteome</keyword>
<dbReference type="GO" id="GO:0004190">
    <property type="term" value="F:aspartic-type endopeptidase activity"/>
    <property type="evidence" value="ECO:0007669"/>
    <property type="project" value="UniProtKB-KW"/>
</dbReference>